<keyword evidence="6 7" id="KW-0472">Membrane</keyword>
<dbReference type="PANTHER" id="PTHR43266:SF2">
    <property type="entry name" value="MAJOR FACILITATOR SUPERFAMILY (MFS) PROFILE DOMAIN-CONTAINING PROTEIN"/>
    <property type="match status" value="1"/>
</dbReference>
<name>C6L9J9_9FIRM</name>
<keyword evidence="5 7" id="KW-1133">Transmembrane helix</keyword>
<feature type="transmembrane region" description="Helical" evidence="7">
    <location>
        <begin position="91"/>
        <end position="111"/>
    </location>
</feature>
<accession>C6L9J9</accession>
<dbReference type="InterPro" id="IPR011701">
    <property type="entry name" value="MFS"/>
</dbReference>
<dbReference type="AlphaFoldDB" id="C6L9J9"/>
<keyword evidence="2" id="KW-0813">Transport</keyword>
<comment type="caution">
    <text evidence="8">The sequence shown here is derived from an EMBL/GenBank/DDBJ whole genome shotgun (WGS) entry which is preliminary data.</text>
</comment>
<dbReference type="PANTHER" id="PTHR43266">
    <property type="entry name" value="MACROLIDE-EFFLUX PROTEIN"/>
    <property type="match status" value="1"/>
</dbReference>
<evidence type="ECO:0000256" key="2">
    <source>
        <dbReference type="ARBA" id="ARBA00022448"/>
    </source>
</evidence>
<feature type="transmembrane region" description="Helical" evidence="7">
    <location>
        <begin position="60"/>
        <end position="85"/>
    </location>
</feature>
<dbReference type="GO" id="GO:0005886">
    <property type="term" value="C:plasma membrane"/>
    <property type="evidence" value="ECO:0007669"/>
    <property type="project" value="UniProtKB-SubCell"/>
</dbReference>
<feature type="transmembrane region" description="Helical" evidence="7">
    <location>
        <begin position="268"/>
        <end position="286"/>
    </location>
</feature>
<proteinExistence type="predicted"/>
<dbReference type="Pfam" id="PF07690">
    <property type="entry name" value="MFS_1"/>
    <property type="match status" value="1"/>
</dbReference>
<evidence type="ECO:0000256" key="5">
    <source>
        <dbReference type="ARBA" id="ARBA00022989"/>
    </source>
</evidence>
<evidence type="ECO:0000256" key="4">
    <source>
        <dbReference type="ARBA" id="ARBA00022692"/>
    </source>
</evidence>
<dbReference type="Gene3D" id="1.20.1250.20">
    <property type="entry name" value="MFS general substrate transporter like domains"/>
    <property type="match status" value="1"/>
</dbReference>
<reference evidence="8" key="1">
    <citation type="submission" date="2009-07" db="EMBL/GenBank/DDBJ databases">
        <authorList>
            <person name="Weinstock G."/>
            <person name="Sodergren E."/>
            <person name="Clifton S."/>
            <person name="Fulton L."/>
            <person name="Fulton B."/>
            <person name="Courtney L."/>
            <person name="Fronick C."/>
            <person name="Harrison M."/>
            <person name="Strong C."/>
            <person name="Farmer C."/>
            <person name="Delahaunty K."/>
            <person name="Markovic C."/>
            <person name="Hall O."/>
            <person name="Minx P."/>
            <person name="Tomlinson C."/>
            <person name="Mitreva M."/>
            <person name="Nelson J."/>
            <person name="Hou S."/>
            <person name="Wollam A."/>
            <person name="Pepin K.H."/>
            <person name="Johnson M."/>
            <person name="Bhonagiri V."/>
            <person name="Nash W.E."/>
            <person name="Warren W."/>
            <person name="Chinwalla A."/>
            <person name="Mardis E.R."/>
            <person name="Wilson R.K."/>
        </authorList>
    </citation>
    <scope>NUCLEOTIDE SEQUENCE [LARGE SCALE GENOMIC DNA]</scope>
    <source>
        <strain evidence="8">DSM 14469</strain>
    </source>
</reference>
<dbReference type="InterPro" id="IPR036259">
    <property type="entry name" value="MFS_trans_sf"/>
</dbReference>
<evidence type="ECO:0000256" key="7">
    <source>
        <dbReference type="SAM" id="Phobius"/>
    </source>
</evidence>
<organism evidence="8 9">
    <name type="scientific">Marvinbryantia formatexigens DSM 14469</name>
    <dbReference type="NCBI Taxonomy" id="478749"/>
    <lineage>
        <taxon>Bacteria</taxon>
        <taxon>Bacillati</taxon>
        <taxon>Bacillota</taxon>
        <taxon>Clostridia</taxon>
        <taxon>Lachnospirales</taxon>
        <taxon>Lachnospiraceae</taxon>
        <taxon>Marvinbryantia</taxon>
    </lineage>
</organism>
<protein>
    <submittedName>
        <fullName evidence="8">Transporter, major facilitator family protein</fullName>
    </submittedName>
</protein>
<evidence type="ECO:0000256" key="6">
    <source>
        <dbReference type="ARBA" id="ARBA00023136"/>
    </source>
</evidence>
<comment type="subcellular location">
    <subcellularLocation>
        <location evidence="1">Cell membrane</location>
        <topology evidence="1">Multi-pass membrane protein</topology>
    </subcellularLocation>
</comment>
<dbReference type="eggNOG" id="COG2814">
    <property type="taxonomic scope" value="Bacteria"/>
</dbReference>
<evidence type="ECO:0000256" key="1">
    <source>
        <dbReference type="ARBA" id="ARBA00004651"/>
    </source>
</evidence>
<sequence>MQGLQDSRYGLLCRHGQLPSAQRLCKFQIQSPFEFEKEQSLMKNYIKNCFNTLQEMKFFLLLWSTQAFSGLGSAMTSYALVVWSYTQQGSALMTALLMVSSYAPYVLLSIFAGALSDRWNKKITMLACDTVAALTTVTMLLLLRADALRLWHLYLLNAVNGLMNTVQQPAAEVATTRLLPEKYYQKVGGLRYFSNSLNSILSPVIATAVLGIAGMEAVVAFDLFSFGVAFLTLAFAIRIPEKKETAKSGEKLLSSVKKGIGYLKQEKGIFHLILFLAAINLVASIYDAAFPAMMLSRNGGSARVLGIANAVIGITMLAGSILASFIKAPKSRVRVICNCLLLSMSTENFLLAFGRTPLVWYIGGFLGWIPIPLMSTNLDAIMRLHVPEPMQGRVYSVRNSLQYFTIPLGYFLGGVLVDAVFEPLMAAQDAGSILVKLFGSGKGSGAAFLFCVIAFAGIGVCLYFRHDWHLWELENIKMTDLSGKEA</sequence>
<keyword evidence="4 7" id="KW-0812">Transmembrane</keyword>
<dbReference type="STRING" id="168384.SAMN05660368_02787"/>
<feature type="transmembrane region" description="Helical" evidence="7">
    <location>
        <begin position="403"/>
        <end position="425"/>
    </location>
</feature>
<evidence type="ECO:0000313" key="9">
    <source>
        <dbReference type="Proteomes" id="UP000005561"/>
    </source>
</evidence>
<dbReference type="Proteomes" id="UP000005561">
    <property type="component" value="Unassembled WGS sequence"/>
</dbReference>
<dbReference type="SUPFAM" id="SSF103473">
    <property type="entry name" value="MFS general substrate transporter"/>
    <property type="match status" value="1"/>
</dbReference>
<feature type="transmembrane region" description="Helical" evidence="7">
    <location>
        <begin position="204"/>
        <end position="237"/>
    </location>
</feature>
<evidence type="ECO:0000313" key="8">
    <source>
        <dbReference type="EMBL" id="EET62938.1"/>
    </source>
</evidence>
<dbReference type="GO" id="GO:0022857">
    <property type="term" value="F:transmembrane transporter activity"/>
    <property type="evidence" value="ECO:0007669"/>
    <property type="project" value="InterPro"/>
</dbReference>
<dbReference type="CDD" id="cd06173">
    <property type="entry name" value="MFS_MefA_like"/>
    <property type="match status" value="1"/>
</dbReference>
<keyword evidence="9" id="KW-1185">Reference proteome</keyword>
<gene>
    <name evidence="8" type="ORF">BRYFOR_05289</name>
</gene>
<feature type="transmembrane region" description="Helical" evidence="7">
    <location>
        <begin position="445"/>
        <end position="464"/>
    </location>
</feature>
<keyword evidence="3" id="KW-1003">Cell membrane</keyword>
<feature type="transmembrane region" description="Helical" evidence="7">
    <location>
        <begin position="306"/>
        <end position="326"/>
    </location>
</feature>
<evidence type="ECO:0000256" key="3">
    <source>
        <dbReference type="ARBA" id="ARBA00022475"/>
    </source>
</evidence>
<dbReference type="EMBL" id="ACCL02000001">
    <property type="protein sequence ID" value="EET62938.1"/>
    <property type="molecule type" value="Genomic_DNA"/>
</dbReference>